<evidence type="ECO:0000313" key="3">
    <source>
        <dbReference type="Proteomes" id="UP000230750"/>
    </source>
</evidence>
<dbReference type="OrthoDB" id="10041821at2759"/>
<protein>
    <submittedName>
        <fullName evidence="2">Uncharacterized protein</fullName>
    </submittedName>
</protein>
<dbReference type="AlphaFoldDB" id="A0A2G8JYY2"/>
<evidence type="ECO:0000313" key="2">
    <source>
        <dbReference type="EMBL" id="PIK40986.1"/>
    </source>
</evidence>
<dbReference type="Proteomes" id="UP000230750">
    <property type="component" value="Unassembled WGS sequence"/>
</dbReference>
<accession>A0A2G8JYY2</accession>
<feature type="compositionally biased region" description="Basic and acidic residues" evidence="1">
    <location>
        <begin position="37"/>
        <end position="68"/>
    </location>
</feature>
<sequence length="101" mass="12233">MSQNAYHWEALRKQRVIDRRTEALKRREEYEAQQEAVRTEAAAREEAERQKREVSRQKVLKDQVDHRNWSAVKKSTNDRNSSPRKQTYHYRQGHRTLKVDV</sequence>
<keyword evidence="3" id="KW-1185">Reference proteome</keyword>
<comment type="caution">
    <text evidence="2">The sequence shown here is derived from an EMBL/GenBank/DDBJ whole genome shotgun (WGS) entry which is preliminary data.</text>
</comment>
<reference evidence="2 3" key="1">
    <citation type="journal article" date="2017" name="PLoS Biol.">
        <title>The sea cucumber genome provides insights into morphological evolution and visceral regeneration.</title>
        <authorList>
            <person name="Zhang X."/>
            <person name="Sun L."/>
            <person name="Yuan J."/>
            <person name="Sun Y."/>
            <person name="Gao Y."/>
            <person name="Zhang L."/>
            <person name="Li S."/>
            <person name="Dai H."/>
            <person name="Hamel J.F."/>
            <person name="Liu C."/>
            <person name="Yu Y."/>
            <person name="Liu S."/>
            <person name="Lin W."/>
            <person name="Guo K."/>
            <person name="Jin S."/>
            <person name="Xu P."/>
            <person name="Storey K.B."/>
            <person name="Huan P."/>
            <person name="Zhang T."/>
            <person name="Zhou Y."/>
            <person name="Zhang J."/>
            <person name="Lin C."/>
            <person name="Li X."/>
            <person name="Xing L."/>
            <person name="Huo D."/>
            <person name="Sun M."/>
            <person name="Wang L."/>
            <person name="Mercier A."/>
            <person name="Li F."/>
            <person name="Yang H."/>
            <person name="Xiang J."/>
        </authorList>
    </citation>
    <scope>NUCLEOTIDE SEQUENCE [LARGE SCALE GENOMIC DNA]</scope>
    <source>
        <strain evidence="2">Shaxun</strain>
        <tissue evidence="2">Muscle</tissue>
    </source>
</reference>
<feature type="region of interest" description="Disordered" evidence="1">
    <location>
        <begin position="26"/>
        <end position="101"/>
    </location>
</feature>
<proteinExistence type="predicted"/>
<feature type="compositionally biased region" description="Basic residues" evidence="1">
    <location>
        <begin position="86"/>
        <end position="101"/>
    </location>
</feature>
<evidence type="ECO:0000256" key="1">
    <source>
        <dbReference type="SAM" id="MobiDB-lite"/>
    </source>
</evidence>
<dbReference type="EMBL" id="MRZV01001064">
    <property type="protein sequence ID" value="PIK40986.1"/>
    <property type="molecule type" value="Genomic_DNA"/>
</dbReference>
<gene>
    <name evidence="2" type="ORF">BSL78_22173</name>
</gene>
<organism evidence="2 3">
    <name type="scientific">Stichopus japonicus</name>
    <name type="common">Sea cucumber</name>
    <dbReference type="NCBI Taxonomy" id="307972"/>
    <lineage>
        <taxon>Eukaryota</taxon>
        <taxon>Metazoa</taxon>
        <taxon>Echinodermata</taxon>
        <taxon>Eleutherozoa</taxon>
        <taxon>Echinozoa</taxon>
        <taxon>Holothuroidea</taxon>
        <taxon>Aspidochirotacea</taxon>
        <taxon>Aspidochirotida</taxon>
        <taxon>Stichopodidae</taxon>
        <taxon>Apostichopus</taxon>
    </lineage>
</organism>
<name>A0A2G8JYY2_STIJA</name>